<evidence type="ECO:0000313" key="3">
    <source>
        <dbReference type="Proteomes" id="UP000014962"/>
    </source>
</evidence>
<accession>S7X4H0</accession>
<name>S7X4H0_9FLAO</name>
<comment type="caution">
    <text evidence="2">The sequence shown here is derived from an EMBL/GenBank/DDBJ whole genome shotgun (WGS) entry which is preliminary data.</text>
</comment>
<evidence type="ECO:0000256" key="1">
    <source>
        <dbReference type="SAM" id="MobiDB-lite"/>
    </source>
</evidence>
<dbReference type="Proteomes" id="UP000014962">
    <property type="component" value="Unassembled WGS sequence"/>
</dbReference>
<evidence type="ECO:0000313" key="2">
    <source>
        <dbReference type="EMBL" id="EPR70998.1"/>
    </source>
</evidence>
<proteinExistence type="predicted"/>
<dbReference type="AlphaFoldDB" id="S7X4H0"/>
<feature type="region of interest" description="Disordered" evidence="1">
    <location>
        <begin position="11"/>
        <end position="47"/>
    </location>
</feature>
<sequence length="47" mass="5395">MTKWIPAYAGMTNPNKQANVSSSDFRGTRKSYREPIKKTTYKQTLKA</sequence>
<dbReference type="EMBL" id="ATMR01000171">
    <property type="protein sequence ID" value="EPR70998.1"/>
    <property type="molecule type" value="Genomic_DNA"/>
</dbReference>
<organism evidence="2 3">
    <name type="scientific">Winogradskyella psychrotolerans RS-3</name>
    <dbReference type="NCBI Taxonomy" id="641526"/>
    <lineage>
        <taxon>Bacteria</taxon>
        <taxon>Pseudomonadati</taxon>
        <taxon>Bacteroidota</taxon>
        <taxon>Flavobacteriia</taxon>
        <taxon>Flavobacteriales</taxon>
        <taxon>Flavobacteriaceae</taxon>
        <taxon>Winogradskyella</taxon>
    </lineage>
</organism>
<protein>
    <submittedName>
        <fullName evidence="2">Uncharacterized protein</fullName>
    </submittedName>
</protein>
<reference evidence="2 3" key="1">
    <citation type="journal article" date="2013" name="Genome Announc.">
        <title>Draft Genome Sequence of Winogradskyella psychrotolerans RS-3T, Isolated from the Marine Transect of Kongsfjorden, Ny-Alesund, Svalbard, Arctic Ocean.</title>
        <authorList>
            <person name="Kumar Pinnaka A."/>
            <person name="Ara S."/>
            <person name="Singh A."/>
            <person name="Shivaji S."/>
        </authorList>
    </citation>
    <scope>NUCLEOTIDE SEQUENCE [LARGE SCALE GENOMIC DNA]</scope>
    <source>
        <strain evidence="2 3">RS-3</strain>
    </source>
</reference>
<feature type="compositionally biased region" description="Polar residues" evidence="1">
    <location>
        <begin position="12"/>
        <end position="25"/>
    </location>
</feature>
<gene>
    <name evidence="2" type="ORF">ADIWIN_3305</name>
</gene>
<keyword evidence="3" id="KW-1185">Reference proteome</keyword>